<accession>A0A0F9NTB5</accession>
<dbReference type="PANTHER" id="PTHR43280:SF32">
    <property type="entry name" value="TRANSCRIPTIONAL REGULATORY PROTEIN"/>
    <property type="match status" value="1"/>
</dbReference>
<reference evidence="5" key="1">
    <citation type="journal article" date="2015" name="Nature">
        <title>Complex archaea that bridge the gap between prokaryotes and eukaryotes.</title>
        <authorList>
            <person name="Spang A."/>
            <person name="Saw J.H."/>
            <person name="Jorgensen S.L."/>
            <person name="Zaremba-Niedzwiedzka K."/>
            <person name="Martijn J."/>
            <person name="Lind A.E."/>
            <person name="van Eijk R."/>
            <person name="Schleper C."/>
            <person name="Guy L."/>
            <person name="Ettema T.J."/>
        </authorList>
    </citation>
    <scope>NUCLEOTIDE SEQUENCE</scope>
</reference>
<evidence type="ECO:0000256" key="3">
    <source>
        <dbReference type="ARBA" id="ARBA00023163"/>
    </source>
</evidence>
<dbReference type="InterPro" id="IPR020449">
    <property type="entry name" value="Tscrpt_reg_AraC-type_HTH"/>
</dbReference>
<comment type="caution">
    <text evidence="5">The sequence shown here is derived from an EMBL/GenBank/DDBJ whole genome shotgun (WGS) entry which is preliminary data.</text>
</comment>
<dbReference type="PRINTS" id="PR00032">
    <property type="entry name" value="HTHARAC"/>
</dbReference>
<keyword evidence="2" id="KW-0238">DNA-binding</keyword>
<feature type="domain" description="HTH araC/xylS-type" evidence="4">
    <location>
        <begin position="196"/>
        <end position="301"/>
    </location>
</feature>
<dbReference type="AlphaFoldDB" id="A0A0F9NTB5"/>
<dbReference type="GO" id="GO:0043565">
    <property type="term" value="F:sequence-specific DNA binding"/>
    <property type="evidence" value="ECO:0007669"/>
    <property type="project" value="InterPro"/>
</dbReference>
<dbReference type="PROSITE" id="PS01124">
    <property type="entry name" value="HTH_ARAC_FAMILY_2"/>
    <property type="match status" value="1"/>
</dbReference>
<dbReference type="InterPro" id="IPR018060">
    <property type="entry name" value="HTH_AraC"/>
</dbReference>
<dbReference type="InterPro" id="IPR009057">
    <property type="entry name" value="Homeodomain-like_sf"/>
</dbReference>
<dbReference type="EMBL" id="LAZR01003177">
    <property type="protein sequence ID" value="KKN21124.1"/>
    <property type="molecule type" value="Genomic_DNA"/>
</dbReference>
<protein>
    <recommendedName>
        <fullName evidence="4">HTH araC/xylS-type domain-containing protein</fullName>
    </recommendedName>
</protein>
<dbReference type="SMART" id="SM00342">
    <property type="entry name" value="HTH_ARAC"/>
    <property type="match status" value="1"/>
</dbReference>
<organism evidence="5">
    <name type="scientific">marine sediment metagenome</name>
    <dbReference type="NCBI Taxonomy" id="412755"/>
    <lineage>
        <taxon>unclassified sequences</taxon>
        <taxon>metagenomes</taxon>
        <taxon>ecological metagenomes</taxon>
    </lineage>
</organism>
<evidence type="ECO:0000313" key="5">
    <source>
        <dbReference type="EMBL" id="KKN21124.1"/>
    </source>
</evidence>
<dbReference type="Pfam" id="PF12833">
    <property type="entry name" value="HTH_18"/>
    <property type="match status" value="1"/>
</dbReference>
<name>A0A0F9NTB5_9ZZZZ</name>
<proteinExistence type="predicted"/>
<dbReference type="Gene3D" id="1.10.10.60">
    <property type="entry name" value="Homeodomain-like"/>
    <property type="match status" value="2"/>
</dbReference>
<evidence type="ECO:0000256" key="1">
    <source>
        <dbReference type="ARBA" id="ARBA00023015"/>
    </source>
</evidence>
<dbReference type="GO" id="GO:0003700">
    <property type="term" value="F:DNA-binding transcription factor activity"/>
    <property type="evidence" value="ECO:0007669"/>
    <property type="project" value="InterPro"/>
</dbReference>
<keyword evidence="3" id="KW-0804">Transcription</keyword>
<evidence type="ECO:0000256" key="2">
    <source>
        <dbReference type="ARBA" id="ARBA00023125"/>
    </source>
</evidence>
<gene>
    <name evidence="5" type="ORF">LCGC14_0928560</name>
</gene>
<sequence length="304" mass="35369">MLKKSPYRFKSISEYHTFRGLPAPEHPLISVINFNDVTLQKEEPDSLVTSFYTIALKRHPEAKLKYGQQEYDFDEGVMLFIAPEQVFGVQNATHKKPTGWLLMLHPDFLWKTPLASSIHTYDYFDYASNEALFLSQNEEAAITEILKIIQQEYHNNIDKYSHKIIIAQLELFFSYAERYYNRQFLTRRKSNHQLVARLEDLLNHYFSEDVFAVDGLPSVQNIADQLNLSPKYLTGLLKNVTGKSTQEHIHNKLISKAKEKLSTTELSISEIAYTLGFEHSQSFSKLFKQKTKKSPTDFRVSFRN</sequence>
<dbReference type="SUPFAM" id="SSF46689">
    <property type="entry name" value="Homeodomain-like"/>
    <property type="match status" value="1"/>
</dbReference>
<keyword evidence="1" id="KW-0805">Transcription regulation</keyword>
<evidence type="ECO:0000259" key="4">
    <source>
        <dbReference type="PROSITE" id="PS01124"/>
    </source>
</evidence>
<dbReference type="PANTHER" id="PTHR43280">
    <property type="entry name" value="ARAC-FAMILY TRANSCRIPTIONAL REGULATOR"/>
    <property type="match status" value="1"/>
</dbReference>